<feature type="transmembrane region" description="Helical" evidence="7">
    <location>
        <begin position="111"/>
        <end position="131"/>
    </location>
</feature>
<dbReference type="InterPro" id="IPR051393">
    <property type="entry name" value="ABC_transporter_permease"/>
</dbReference>
<feature type="transmembrane region" description="Helical" evidence="7">
    <location>
        <begin position="207"/>
        <end position="229"/>
    </location>
</feature>
<evidence type="ECO:0000256" key="3">
    <source>
        <dbReference type="ARBA" id="ARBA00022475"/>
    </source>
</evidence>
<dbReference type="EMBL" id="WEID01000105">
    <property type="protein sequence ID" value="KAB8126545.1"/>
    <property type="molecule type" value="Genomic_DNA"/>
</dbReference>
<evidence type="ECO:0000256" key="2">
    <source>
        <dbReference type="ARBA" id="ARBA00022448"/>
    </source>
</evidence>
<dbReference type="PROSITE" id="PS50928">
    <property type="entry name" value="ABC_TM1"/>
    <property type="match status" value="1"/>
</dbReference>
<evidence type="ECO:0000256" key="1">
    <source>
        <dbReference type="ARBA" id="ARBA00004651"/>
    </source>
</evidence>
<keyword evidence="4 7" id="KW-0812">Transmembrane</keyword>
<comment type="subcellular location">
    <subcellularLocation>
        <location evidence="1 7">Cell membrane</location>
        <topology evidence="1 7">Multi-pass membrane protein</topology>
    </subcellularLocation>
</comment>
<organism evidence="9 10">
    <name type="scientific">Gracilibacillus oryzae</name>
    <dbReference type="NCBI Taxonomy" id="1672701"/>
    <lineage>
        <taxon>Bacteria</taxon>
        <taxon>Bacillati</taxon>
        <taxon>Bacillota</taxon>
        <taxon>Bacilli</taxon>
        <taxon>Bacillales</taxon>
        <taxon>Bacillaceae</taxon>
        <taxon>Gracilibacillus</taxon>
    </lineage>
</organism>
<evidence type="ECO:0000256" key="7">
    <source>
        <dbReference type="RuleBase" id="RU363032"/>
    </source>
</evidence>
<gene>
    <name evidence="9" type="ORF">F9U64_19780</name>
</gene>
<proteinExistence type="inferred from homology"/>
<dbReference type="PANTHER" id="PTHR30193">
    <property type="entry name" value="ABC TRANSPORTER PERMEASE PROTEIN"/>
    <property type="match status" value="1"/>
</dbReference>
<dbReference type="GO" id="GO:0055085">
    <property type="term" value="P:transmembrane transport"/>
    <property type="evidence" value="ECO:0007669"/>
    <property type="project" value="InterPro"/>
</dbReference>
<protein>
    <submittedName>
        <fullName evidence="9">Sugar ABC transporter permease</fullName>
    </submittedName>
</protein>
<evidence type="ECO:0000256" key="6">
    <source>
        <dbReference type="ARBA" id="ARBA00023136"/>
    </source>
</evidence>
<reference evidence="9 10" key="1">
    <citation type="submission" date="2019-10" db="EMBL/GenBank/DDBJ databases">
        <title>Gracilibacillus sp. nov. isolated from rice seeds.</title>
        <authorList>
            <person name="He S."/>
        </authorList>
    </citation>
    <scope>NUCLEOTIDE SEQUENCE [LARGE SCALE GENOMIC DNA]</scope>
    <source>
        <strain evidence="9 10">TD8</strain>
    </source>
</reference>
<keyword evidence="10" id="KW-1185">Reference proteome</keyword>
<dbReference type="SUPFAM" id="SSF160964">
    <property type="entry name" value="MalF N-terminal region-like"/>
    <property type="match status" value="1"/>
</dbReference>
<keyword evidence="6 7" id="KW-0472">Membrane</keyword>
<feature type="transmembrane region" description="Helical" evidence="7">
    <location>
        <begin position="264"/>
        <end position="288"/>
    </location>
</feature>
<feature type="transmembrane region" description="Helical" evidence="7">
    <location>
        <begin position="12"/>
        <end position="35"/>
    </location>
</feature>
<dbReference type="PANTHER" id="PTHR30193:SF37">
    <property type="entry name" value="INNER MEMBRANE ABC TRANSPORTER PERMEASE PROTEIN YCJO"/>
    <property type="match status" value="1"/>
</dbReference>
<dbReference type="Proteomes" id="UP000480246">
    <property type="component" value="Unassembled WGS sequence"/>
</dbReference>
<evidence type="ECO:0000313" key="9">
    <source>
        <dbReference type="EMBL" id="KAB8126545.1"/>
    </source>
</evidence>
<keyword evidence="2 7" id="KW-0813">Transport</keyword>
<feature type="transmembrane region" description="Helical" evidence="7">
    <location>
        <begin position="161"/>
        <end position="186"/>
    </location>
</feature>
<name>A0A7C8GQY8_9BACI</name>
<dbReference type="GO" id="GO:0005886">
    <property type="term" value="C:plasma membrane"/>
    <property type="evidence" value="ECO:0007669"/>
    <property type="project" value="UniProtKB-SubCell"/>
</dbReference>
<dbReference type="InterPro" id="IPR000515">
    <property type="entry name" value="MetI-like"/>
</dbReference>
<dbReference type="CDD" id="cd06261">
    <property type="entry name" value="TM_PBP2"/>
    <property type="match status" value="1"/>
</dbReference>
<comment type="similarity">
    <text evidence="7">Belongs to the binding-protein-dependent transport system permease family.</text>
</comment>
<sequence>MSRLIFKISPFIFIGPAILLLFIFSIIPIVMSLIISFTDMDLVGLANWSKVSFIGFDNFGRLFNDPIFLKSIVNTLMYVGIGVPIVICLSLGIALLLNYSTSALFSGFRAIYYMPSITNIVAVAIIWGFLYNQEYGLFNYLLSLIDIEKVPWLEDPFVAKLSLILLAVWKGIGVDMIIFLAALQSIPKMYYEAADIDGANRWQKFKYVTLPSLSFAIFFVVVTKLIGWLQFFEEPFVMTGGGPLDGTVSMALFIYQEGFEYSRFGYASAASFVLFAVIIGITLVQFTLRKSDK</sequence>
<evidence type="ECO:0000256" key="4">
    <source>
        <dbReference type="ARBA" id="ARBA00022692"/>
    </source>
</evidence>
<comment type="caution">
    <text evidence="9">The sequence shown here is derived from an EMBL/GenBank/DDBJ whole genome shotgun (WGS) entry which is preliminary data.</text>
</comment>
<keyword evidence="5 7" id="KW-1133">Transmembrane helix</keyword>
<keyword evidence="3" id="KW-1003">Cell membrane</keyword>
<dbReference type="InterPro" id="IPR035906">
    <property type="entry name" value="MetI-like_sf"/>
</dbReference>
<dbReference type="Pfam" id="PF00528">
    <property type="entry name" value="BPD_transp_1"/>
    <property type="match status" value="1"/>
</dbReference>
<dbReference type="RefSeq" id="WP_153406608.1">
    <property type="nucleotide sequence ID" value="NZ_ML762449.1"/>
</dbReference>
<feature type="transmembrane region" description="Helical" evidence="7">
    <location>
        <begin position="76"/>
        <end position="99"/>
    </location>
</feature>
<evidence type="ECO:0000256" key="5">
    <source>
        <dbReference type="ARBA" id="ARBA00022989"/>
    </source>
</evidence>
<dbReference type="SUPFAM" id="SSF161098">
    <property type="entry name" value="MetI-like"/>
    <property type="match status" value="1"/>
</dbReference>
<dbReference type="OrthoDB" id="9809173at2"/>
<evidence type="ECO:0000259" key="8">
    <source>
        <dbReference type="PROSITE" id="PS50928"/>
    </source>
</evidence>
<dbReference type="AlphaFoldDB" id="A0A7C8GQY8"/>
<accession>A0A7C8GQY8</accession>
<evidence type="ECO:0000313" key="10">
    <source>
        <dbReference type="Proteomes" id="UP000480246"/>
    </source>
</evidence>
<dbReference type="Gene3D" id="1.10.3720.10">
    <property type="entry name" value="MetI-like"/>
    <property type="match status" value="1"/>
</dbReference>
<feature type="domain" description="ABC transmembrane type-1" evidence="8">
    <location>
        <begin position="72"/>
        <end position="285"/>
    </location>
</feature>